<evidence type="ECO:0000313" key="14">
    <source>
        <dbReference type="Proteomes" id="UP000070544"/>
    </source>
</evidence>
<feature type="region of interest" description="Disordered" evidence="9">
    <location>
        <begin position="184"/>
        <end position="203"/>
    </location>
</feature>
<evidence type="ECO:0000256" key="3">
    <source>
        <dbReference type="ARBA" id="ARBA00022527"/>
    </source>
</evidence>
<dbReference type="OrthoDB" id="408964at2759"/>
<feature type="compositionally biased region" description="Polar residues" evidence="9">
    <location>
        <begin position="184"/>
        <end position="193"/>
    </location>
</feature>
<dbReference type="Gene3D" id="3.30.1120.130">
    <property type="match status" value="1"/>
</dbReference>
<evidence type="ECO:0000256" key="6">
    <source>
        <dbReference type="ARBA" id="ARBA00022777"/>
    </source>
</evidence>
<dbReference type="PANTHER" id="PTHR24345">
    <property type="entry name" value="SERINE/THREONINE-PROTEIN KINASE PLK"/>
    <property type="match status" value="1"/>
</dbReference>
<feature type="region of interest" description="Disordered" evidence="9">
    <location>
        <begin position="505"/>
        <end position="581"/>
    </location>
</feature>
<feature type="domain" description="Protein kinase" evidence="10">
    <location>
        <begin position="63"/>
        <end position="363"/>
    </location>
</feature>
<keyword evidence="6 13" id="KW-0418">Kinase</keyword>
<feature type="compositionally biased region" description="Basic and acidic residues" evidence="9">
    <location>
        <begin position="1"/>
        <end position="12"/>
    </location>
</feature>
<dbReference type="GO" id="GO:0005634">
    <property type="term" value="C:nucleus"/>
    <property type="evidence" value="ECO:0007669"/>
    <property type="project" value="TreeGrafter"/>
</dbReference>
<evidence type="ECO:0000256" key="4">
    <source>
        <dbReference type="ARBA" id="ARBA00022679"/>
    </source>
</evidence>
<feature type="domain" description="Cryptic POLO box 1 (CPB1)" evidence="11">
    <location>
        <begin position="570"/>
        <end position="693"/>
    </location>
</feature>
<feature type="region of interest" description="Disordered" evidence="9">
    <location>
        <begin position="137"/>
        <end position="156"/>
    </location>
</feature>
<feature type="compositionally biased region" description="Basic and acidic residues" evidence="9">
    <location>
        <begin position="839"/>
        <end position="865"/>
    </location>
</feature>
<dbReference type="InterPro" id="IPR033699">
    <property type="entry name" value="POLO_box_Plk4_1"/>
</dbReference>
<dbReference type="EMBL" id="KQ965778">
    <property type="protein sequence ID" value="KXS13405.1"/>
    <property type="molecule type" value="Genomic_DNA"/>
</dbReference>
<dbReference type="GO" id="GO:0005524">
    <property type="term" value="F:ATP binding"/>
    <property type="evidence" value="ECO:0007669"/>
    <property type="project" value="UniProtKB-UniRule"/>
</dbReference>
<evidence type="ECO:0000256" key="7">
    <source>
        <dbReference type="ARBA" id="ARBA00022840"/>
    </source>
</evidence>
<proteinExistence type="predicted"/>
<feature type="compositionally biased region" description="Low complexity" evidence="9">
    <location>
        <begin position="523"/>
        <end position="539"/>
    </location>
</feature>
<feature type="region of interest" description="Disordered" evidence="9">
    <location>
        <begin position="1"/>
        <end position="53"/>
    </location>
</feature>
<dbReference type="InterPro" id="IPR033698">
    <property type="entry name" value="POLO_box_Plk4_2"/>
</dbReference>
<dbReference type="InterPro" id="IPR046437">
    <property type="entry name" value="Ser_Thr-PK_POLO_box_1_sf"/>
</dbReference>
<dbReference type="SMART" id="SM00220">
    <property type="entry name" value="S_TKc"/>
    <property type="match status" value="1"/>
</dbReference>
<dbReference type="AlphaFoldDB" id="A0A139AA76"/>
<feature type="compositionally biased region" description="Basic and acidic residues" evidence="9">
    <location>
        <begin position="194"/>
        <end position="203"/>
    </location>
</feature>
<dbReference type="InterPro" id="IPR036947">
    <property type="entry name" value="POLO_box_dom_sf"/>
</dbReference>
<feature type="region of interest" description="Disordered" evidence="9">
    <location>
        <begin position="810"/>
        <end position="877"/>
    </location>
</feature>
<reference evidence="13 14" key="1">
    <citation type="journal article" date="2015" name="Genome Biol. Evol.">
        <title>Phylogenomic analyses indicate that early fungi evolved digesting cell walls of algal ancestors of land plants.</title>
        <authorList>
            <person name="Chang Y."/>
            <person name="Wang S."/>
            <person name="Sekimoto S."/>
            <person name="Aerts A.L."/>
            <person name="Choi C."/>
            <person name="Clum A."/>
            <person name="LaButti K.M."/>
            <person name="Lindquist E.A."/>
            <person name="Yee Ngan C."/>
            <person name="Ohm R.A."/>
            <person name="Salamov A.A."/>
            <person name="Grigoriev I.V."/>
            <person name="Spatafora J.W."/>
            <person name="Berbee M.L."/>
        </authorList>
    </citation>
    <scope>NUCLEOTIDE SEQUENCE [LARGE SCALE GENOMIC DNA]</scope>
    <source>
        <strain evidence="13 14">JEL478</strain>
    </source>
</reference>
<feature type="compositionally biased region" description="Basic and acidic residues" evidence="9">
    <location>
        <begin position="20"/>
        <end position="32"/>
    </location>
</feature>
<dbReference type="PROSITE" id="PS50011">
    <property type="entry name" value="PROTEIN_KINASE_DOM"/>
    <property type="match status" value="1"/>
</dbReference>
<dbReference type="Gene3D" id="3.30.1120.120">
    <property type="match status" value="1"/>
</dbReference>
<dbReference type="PROSITE" id="PS00108">
    <property type="entry name" value="PROTEIN_KINASE_ST"/>
    <property type="match status" value="1"/>
</dbReference>
<keyword evidence="5 8" id="KW-0547">Nucleotide-binding</keyword>
<dbReference type="Gene3D" id="1.10.510.10">
    <property type="entry name" value="Transferase(Phosphotransferase) domain 1"/>
    <property type="match status" value="1"/>
</dbReference>
<evidence type="ECO:0000259" key="10">
    <source>
        <dbReference type="PROSITE" id="PS50011"/>
    </source>
</evidence>
<keyword evidence="4" id="KW-0808">Transferase</keyword>
<keyword evidence="14" id="KW-1185">Reference proteome</keyword>
<evidence type="ECO:0000259" key="12">
    <source>
        <dbReference type="PROSITE" id="PS51985"/>
    </source>
</evidence>
<dbReference type="Pfam" id="PF18190">
    <property type="entry name" value="Plk4_PB1"/>
    <property type="match status" value="1"/>
</dbReference>
<feature type="binding site" evidence="8">
    <location>
        <position position="95"/>
    </location>
    <ligand>
        <name>ATP</name>
        <dbReference type="ChEBI" id="CHEBI:30616"/>
    </ligand>
</feature>
<dbReference type="PROSITE" id="PS51985">
    <property type="entry name" value="CPB2"/>
    <property type="match status" value="1"/>
</dbReference>
<organism evidence="13 14">
    <name type="scientific">Gonapodya prolifera (strain JEL478)</name>
    <name type="common">Monoblepharis prolifera</name>
    <dbReference type="NCBI Taxonomy" id="1344416"/>
    <lineage>
        <taxon>Eukaryota</taxon>
        <taxon>Fungi</taxon>
        <taxon>Fungi incertae sedis</taxon>
        <taxon>Chytridiomycota</taxon>
        <taxon>Chytridiomycota incertae sedis</taxon>
        <taxon>Monoblepharidomycetes</taxon>
        <taxon>Monoblepharidales</taxon>
        <taxon>Gonapodyaceae</taxon>
        <taxon>Gonapodya</taxon>
    </lineage>
</organism>
<feature type="region of interest" description="Disordered" evidence="9">
    <location>
        <begin position="438"/>
        <end position="464"/>
    </location>
</feature>
<dbReference type="InterPro" id="IPR008271">
    <property type="entry name" value="Ser/Thr_kinase_AS"/>
</dbReference>
<name>A0A139AA76_GONPJ</name>
<sequence>MLNRQRDVDRSGARGATAKIGEERDPRTDGEAGRAAFRAQKGAAVGDSRKADRDGVPLDINHYNLGAVIGRGGFGVVREATVARGPAKGQKVAVKIIPASTLAHPPTAHRVRQEILVHRSLDHPNILRLLAHFRDSVHSPSTTPASRSNVPASSSQGGNVCLITELCPNSDLFSLLRDRGLIRTTASSPTPSKAESDRDNDRNLGMDEAEARWCAEDIVRGIAYLHGEGVIHRDLKLSNLLLDEDMHVKIGDFGLAARLDHPTAEQRTLCGTPNYISPEILSRRPYGLSSDAWSLGCLFATLLTGRPPFETSRVGSTLDKVARAEYEMPAWVSPEARDLVGLLLRKDPSSRPPVASLLEHPWFAAHLPRRSPHKGARVPSPASYGIRGQVSQPSNHPRKSDSSKPADSSAPSRMAPTNMRRIASAPSRAAAIAAVAATSSTGTTTDHDIPKSAAVPPATTRQRHGTVTAAQLGRAVYTVRSDIGSQTRTPTLAPKPTVELLPASRTSFVNPSPEPPLQPPVVPISTSSFSRSQSGRSLPSPIPVPRPDSPPSPPPLAATLQTTSALPPRSGPPPQTSFSTARLRPIRQRTRHCTVEIRKGGWVVVEVEGAREGGYVEMAVCVSPDWEEVAVLPSSLLRPAPPTDAPEISSDSCRPYDPLGRRVLIYRPPQEAPEEVGRWVRYAGRFVALVRGKTAKVVLYSPHAKCVLYENDPPDFSAQLHHPARHNRIAKVHVSTSAKTVAVYSADTSMPPESFEVDLLAQSLPAVIPSHLSSLLRHTRECLRTCRDVAASAGAEARWPVVIKSSRCTPSAVSTGSGAAADRSGRQSLGGVSAGVTEEGSRHGELEMGVRTRRLEGDRDSERTLGDTGSARSVIGQFGGSAGSYTGDLRDDKGKAKLQPVIAPAADPPVAPSRVSHASSVPPLTHRPLHLTGVGWCLRTGDGKYLMLFDDGTTLRLDAGTQSVTWRDVDGGCDEERYEISKKMPAEVKDKLKYFVQFVQTDS</sequence>
<evidence type="ECO:0000259" key="11">
    <source>
        <dbReference type="PROSITE" id="PS51984"/>
    </source>
</evidence>
<feature type="compositionally biased region" description="Pro residues" evidence="9">
    <location>
        <begin position="512"/>
        <end position="522"/>
    </location>
</feature>
<dbReference type="Pfam" id="PF00069">
    <property type="entry name" value="Pkinase"/>
    <property type="match status" value="1"/>
</dbReference>
<dbReference type="SUPFAM" id="SSF56112">
    <property type="entry name" value="Protein kinase-like (PK-like)"/>
    <property type="match status" value="1"/>
</dbReference>
<keyword evidence="2" id="KW-0963">Cytoplasm</keyword>
<feature type="compositionally biased region" description="Polar residues" evidence="9">
    <location>
        <begin position="138"/>
        <end position="156"/>
    </location>
</feature>
<comment type="subcellular location">
    <subcellularLocation>
        <location evidence="1">Cytoplasm</location>
    </subcellularLocation>
</comment>
<accession>A0A139AA76</accession>
<feature type="compositionally biased region" description="Low complexity" evidence="9">
    <location>
        <begin position="557"/>
        <end position="568"/>
    </location>
</feature>
<evidence type="ECO:0000256" key="2">
    <source>
        <dbReference type="ARBA" id="ARBA00022490"/>
    </source>
</evidence>
<dbReference type="STRING" id="1344416.A0A139AA76"/>
<dbReference type="Pfam" id="PF18409">
    <property type="entry name" value="Plk4_PB2"/>
    <property type="match status" value="1"/>
</dbReference>
<dbReference type="InterPro" id="IPR017441">
    <property type="entry name" value="Protein_kinase_ATP_BS"/>
</dbReference>
<evidence type="ECO:0000256" key="1">
    <source>
        <dbReference type="ARBA" id="ARBA00004496"/>
    </source>
</evidence>
<keyword evidence="3" id="KW-0723">Serine/threonine-protein kinase</keyword>
<keyword evidence="7 8" id="KW-0067">ATP-binding</keyword>
<feature type="region of interest" description="Disordered" evidence="9">
    <location>
        <begin position="369"/>
        <end position="415"/>
    </location>
</feature>
<evidence type="ECO:0000256" key="9">
    <source>
        <dbReference type="SAM" id="MobiDB-lite"/>
    </source>
</evidence>
<dbReference type="GO" id="GO:0005737">
    <property type="term" value="C:cytoplasm"/>
    <property type="evidence" value="ECO:0007669"/>
    <property type="project" value="UniProtKB-SubCell"/>
</dbReference>
<feature type="compositionally biased region" description="Pro residues" evidence="9">
    <location>
        <begin position="540"/>
        <end position="556"/>
    </location>
</feature>
<dbReference type="PROSITE" id="PS51984">
    <property type="entry name" value="CPB1"/>
    <property type="match status" value="1"/>
</dbReference>
<protein>
    <submittedName>
        <fullName evidence="13">Pkinase-domain-containing protein</fullName>
    </submittedName>
</protein>
<dbReference type="InterPro" id="IPR000719">
    <property type="entry name" value="Prot_kinase_dom"/>
</dbReference>
<dbReference type="Proteomes" id="UP000070544">
    <property type="component" value="Unassembled WGS sequence"/>
</dbReference>
<dbReference type="GO" id="GO:0004674">
    <property type="term" value="F:protein serine/threonine kinase activity"/>
    <property type="evidence" value="ECO:0007669"/>
    <property type="project" value="UniProtKB-KW"/>
</dbReference>
<gene>
    <name evidence="13" type="ORF">M427DRAFT_125102</name>
</gene>
<dbReference type="OMA" id="YVEMAVC"/>
<evidence type="ECO:0000256" key="8">
    <source>
        <dbReference type="PROSITE-ProRule" id="PRU10141"/>
    </source>
</evidence>
<dbReference type="InterPro" id="IPR047108">
    <property type="entry name" value="Plk4-like_POLO_box_2_sf"/>
</dbReference>
<dbReference type="InterPro" id="IPR011009">
    <property type="entry name" value="Kinase-like_dom_sf"/>
</dbReference>
<evidence type="ECO:0000256" key="5">
    <source>
        <dbReference type="ARBA" id="ARBA00022741"/>
    </source>
</evidence>
<evidence type="ECO:0000313" key="13">
    <source>
        <dbReference type="EMBL" id="KXS13405.1"/>
    </source>
</evidence>
<dbReference type="PANTHER" id="PTHR24345:SF91">
    <property type="entry name" value="SERINE_THREONINE-PROTEIN KINASE PLK4"/>
    <property type="match status" value="1"/>
</dbReference>
<dbReference type="Gene3D" id="3.30.1120.30">
    <property type="entry name" value="POLO box domain"/>
    <property type="match status" value="1"/>
</dbReference>
<feature type="domain" description="Cryptic POLO box 2 (CPB2)" evidence="12">
    <location>
        <begin position="694"/>
        <end position="823"/>
    </location>
</feature>
<dbReference type="PROSITE" id="PS00107">
    <property type="entry name" value="PROTEIN_KINASE_ATP"/>
    <property type="match status" value="1"/>
</dbReference>